<sequence>MSQPNVTEEDLRRCLFHAIALQSPSPSPIPSPVTYVSSEPRDEPRDGTFVQSPSPSPVTSLHDLNTTVSDRIVERIENWLDHHNETLPCNIDIDRSLGNAGKQRSLRHIMSYMAPNVGVTAWRRVAINGLRHFSCKKSADALLTSIIHDHDEVVRKTAHTVFKKHPKADDRNFTIEHETEVISKHYTYPIVSRVRRSLLQALEEGIRVTIQPPGIDWQKTIGTENIGASFGLIIRNILDLKLALLSGHFMVDVYDGAYAEAHVGMIGLKIDIVKAYVCFKGHIEYDLNVLKDFGINSLSDLVTIFDKIMDKIVNPIINAIKAFKQILTMFKGGKTLTKVVNEIVDIVKNLPTRLGEVANRMRDCVKELFSISANTVSEEIKSIAKEVSDFIDGIKNDALKFYNDVVDVVTMALPYTAKKIMDAFNSIVEAVGKLFQNPMQAMTSMSRAIKDIKVAVTMAIDVKNKVVEACLFIKGRVVEWINAAKKIPAILGRIKDVFKKLTDSIKDGVQAIKNEAKSAISDGISAVASRRDAFEECPSGVWPSTANGAYGTTGVDIILGEGQTVSRLVKPSDPEFYPFEIVVENIDANQSLHEKTVKAGEKIGKATTARVCKERKLSIDVKEAGGNPQDPNTDKPLEIIIGEAKKNERNEWMKEFHPRLRQTFESGESDEDEDPDKKEAPVKRRKPDAENIDGMLGDEDTKYRPNDPSLYDPRSFGDSLKESLKQQAKQFAEMFKQALFGSK</sequence>
<accession>A0A9D3YZI5</accession>
<feature type="region of interest" description="Disordered" evidence="1">
    <location>
        <begin position="22"/>
        <end position="62"/>
    </location>
</feature>
<evidence type="ECO:0000256" key="1">
    <source>
        <dbReference type="SAM" id="MobiDB-lite"/>
    </source>
</evidence>
<proteinExistence type="predicted"/>
<comment type="caution">
    <text evidence="2">The sequence shown here is derived from an EMBL/GenBank/DDBJ whole genome shotgun (WGS) entry which is preliminary data.</text>
</comment>
<dbReference type="Gene3D" id="1.20.120.20">
    <property type="entry name" value="Apolipoprotein"/>
    <property type="match status" value="1"/>
</dbReference>
<gene>
    <name evidence="2" type="ORF">DPMN_068263</name>
</gene>
<feature type="compositionally biased region" description="Polar residues" evidence="1">
    <location>
        <begin position="49"/>
        <end position="62"/>
    </location>
</feature>
<feature type="region of interest" description="Disordered" evidence="1">
    <location>
        <begin position="659"/>
        <end position="720"/>
    </location>
</feature>
<reference evidence="2" key="2">
    <citation type="submission" date="2020-11" db="EMBL/GenBank/DDBJ databases">
        <authorList>
            <person name="McCartney M.A."/>
            <person name="Auch B."/>
            <person name="Kono T."/>
            <person name="Mallez S."/>
            <person name="Becker A."/>
            <person name="Gohl D.M."/>
            <person name="Silverstein K.A.T."/>
            <person name="Koren S."/>
            <person name="Bechman K.B."/>
            <person name="Herman A."/>
            <person name="Abrahante J.E."/>
            <person name="Garbe J."/>
        </authorList>
    </citation>
    <scope>NUCLEOTIDE SEQUENCE</scope>
    <source>
        <strain evidence="2">Duluth1</strain>
        <tissue evidence="2">Whole animal</tissue>
    </source>
</reference>
<dbReference type="Proteomes" id="UP000828390">
    <property type="component" value="Unassembled WGS sequence"/>
</dbReference>
<dbReference type="EMBL" id="JAIWYP010000014">
    <property type="protein sequence ID" value="KAH3708804.1"/>
    <property type="molecule type" value="Genomic_DNA"/>
</dbReference>
<evidence type="ECO:0000313" key="2">
    <source>
        <dbReference type="EMBL" id="KAH3708804.1"/>
    </source>
</evidence>
<keyword evidence="3" id="KW-1185">Reference proteome</keyword>
<organism evidence="2 3">
    <name type="scientific">Dreissena polymorpha</name>
    <name type="common">Zebra mussel</name>
    <name type="synonym">Mytilus polymorpha</name>
    <dbReference type="NCBI Taxonomy" id="45954"/>
    <lineage>
        <taxon>Eukaryota</taxon>
        <taxon>Metazoa</taxon>
        <taxon>Spiralia</taxon>
        <taxon>Lophotrochozoa</taxon>
        <taxon>Mollusca</taxon>
        <taxon>Bivalvia</taxon>
        <taxon>Autobranchia</taxon>
        <taxon>Heteroconchia</taxon>
        <taxon>Euheterodonta</taxon>
        <taxon>Imparidentia</taxon>
        <taxon>Neoheterodontei</taxon>
        <taxon>Myida</taxon>
        <taxon>Dreissenoidea</taxon>
        <taxon>Dreissenidae</taxon>
        <taxon>Dreissena</taxon>
    </lineage>
</organism>
<dbReference type="AlphaFoldDB" id="A0A9D3YZI5"/>
<dbReference type="Gene3D" id="1.25.10.20">
    <property type="entry name" value="Vitellinogen, superhelical"/>
    <property type="match status" value="1"/>
</dbReference>
<dbReference type="SUPFAM" id="SSF58104">
    <property type="entry name" value="Methyl-accepting chemotaxis protein (MCP) signaling domain"/>
    <property type="match status" value="1"/>
</dbReference>
<name>A0A9D3YZI5_DREPO</name>
<reference evidence="2" key="1">
    <citation type="journal article" date="2019" name="bioRxiv">
        <title>The Genome of the Zebra Mussel, Dreissena polymorpha: A Resource for Invasive Species Research.</title>
        <authorList>
            <person name="McCartney M.A."/>
            <person name="Auch B."/>
            <person name="Kono T."/>
            <person name="Mallez S."/>
            <person name="Zhang Y."/>
            <person name="Obille A."/>
            <person name="Becker A."/>
            <person name="Abrahante J.E."/>
            <person name="Garbe J."/>
            <person name="Badalamenti J.P."/>
            <person name="Herman A."/>
            <person name="Mangelson H."/>
            <person name="Liachko I."/>
            <person name="Sullivan S."/>
            <person name="Sone E.D."/>
            <person name="Koren S."/>
            <person name="Silverstein K.A.T."/>
            <person name="Beckman K.B."/>
            <person name="Gohl D.M."/>
        </authorList>
    </citation>
    <scope>NUCLEOTIDE SEQUENCE</scope>
    <source>
        <strain evidence="2">Duluth1</strain>
        <tissue evidence="2">Whole animal</tissue>
    </source>
</reference>
<dbReference type="InterPro" id="IPR011030">
    <property type="entry name" value="Lipovitellin_superhlx_dom"/>
</dbReference>
<evidence type="ECO:0000313" key="3">
    <source>
        <dbReference type="Proteomes" id="UP000828390"/>
    </source>
</evidence>
<protein>
    <submittedName>
        <fullName evidence="2">Uncharacterized protein</fullName>
    </submittedName>
</protein>